<keyword evidence="4 9" id="KW-0812">Transmembrane</keyword>
<protein>
    <submittedName>
        <fullName evidence="11">MFS transporter, MHS family, alpha-ketoglutarate permease</fullName>
    </submittedName>
</protein>
<evidence type="ECO:0000256" key="1">
    <source>
        <dbReference type="ARBA" id="ARBA00004651"/>
    </source>
</evidence>
<dbReference type="InterPro" id="IPR036259">
    <property type="entry name" value="MFS_trans_sf"/>
</dbReference>
<organism evidence="11 12">
    <name type="scientific">Corynebacterium spheniscorum</name>
    <dbReference type="NCBI Taxonomy" id="185761"/>
    <lineage>
        <taxon>Bacteria</taxon>
        <taxon>Bacillati</taxon>
        <taxon>Actinomycetota</taxon>
        <taxon>Actinomycetes</taxon>
        <taxon>Mycobacteriales</taxon>
        <taxon>Corynebacteriaceae</taxon>
        <taxon>Corynebacterium</taxon>
    </lineage>
</organism>
<feature type="transmembrane region" description="Helical" evidence="9">
    <location>
        <begin position="176"/>
        <end position="199"/>
    </location>
</feature>
<feature type="transmembrane region" description="Helical" evidence="9">
    <location>
        <begin position="111"/>
        <end position="129"/>
    </location>
</feature>
<evidence type="ECO:0000256" key="9">
    <source>
        <dbReference type="SAM" id="Phobius"/>
    </source>
</evidence>
<feature type="region of interest" description="Disordered" evidence="8">
    <location>
        <begin position="1"/>
        <end position="37"/>
    </location>
</feature>
<keyword evidence="6 9" id="KW-1133">Transmembrane helix</keyword>
<evidence type="ECO:0000256" key="8">
    <source>
        <dbReference type="SAM" id="MobiDB-lite"/>
    </source>
</evidence>
<keyword evidence="12" id="KW-1185">Reference proteome</keyword>
<dbReference type="PANTHER" id="PTHR43528">
    <property type="entry name" value="ALPHA-KETOGLUTARATE PERMEASE"/>
    <property type="match status" value="1"/>
</dbReference>
<dbReference type="Pfam" id="PF00083">
    <property type="entry name" value="Sugar_tr"/>
    <property type="match status" value="1"/>
</dbReference>
<feature type="transmembrane region" description="Helical" evidence="9">
    <location>
        <begin position="77"/>
        <end position="99"/>
    </location>
</feature>
<feature type="transmembrane region" description="Helical" evidence="9">
    <location>
        <begin position="273"/>
        <end position="290"/>
    </location>
</feature>
<keyword evidence="2" id="KW-0813">Transport</keyword>
<evidence type="ECO:0000256" key="2">
    <source>
        <dbReference type="ARBA" id="ARBA00022448"/>
    </source>
</evidence>
<dbReference type="InterPro" id="IPR005828">
    <property type="entry name" value="MFS_sugar_transport-like"/>
</dbReference>
<accession>A0A1I2UKZ9</accession>
<dbReference type="SUPFAM" id="SSF103473">
    <property type="entry name" value="MFS general substrate transporter"/>
    <property type="match status" value="1"/>
</dbReference>
<feature type="transmembrane region" description="Helical" evidence="9">
    <location>
        <begin position="364"/>
        <end position="383"/>
    </location>
</feature>
<dbReference type="AlphaFoldDB" id="A0A1I2UKZ9"/>
<name>A0A1I2UKZ9_9CORY</name>
<dbReference type="InterPro" id="IPR051084">
    <property type="entry name" value="H+-coupled_symporters"/>
</dbReference>
<feature type="transmembrane region" description="Helical" evidence="9">
    <location>
        <begin position="430"/>
        <end position="448"/>
    </location>
</feature>
<feature type="transmembrane region" description="Helical" evidence="9">
    <location>
        <begin position="404"/>
        <end position="424"/>
    </location>
</feature>
<feature type="transmembrane region" description="Helical" evidence="9">
    <location>
        <begin position="211"/>
        <end position="230"/>
    </location>
</feature>
<dbReference type="InterPro" id="IPR020846">
    <property type="entry name" value="MFS_dom"/>
</dbReference>
<evidence type="ECO:0000313" key="12">
    <source>
        <dbReference type="Proteomes" id="UP000199065"/>
    </source>
</evidence>
<gene>
    <name evidence="11" type="ORF">SAMN05660282_01924</name>
</gene>
<sequence length="458" mass="49813">MHSSTGPALEPPTRPPAKRQPETRLQAETSQQPQSALRTISTTGVGNALEWLDWHIYAIFAAFFSTQLFDNSDPASAFLHTMAVFAVGFIARPLGGIFFGWLADRIGRKQALTLAVAAASLGSLMIALTPTYHQIGWVASAILVTARLIQGLAHGGELPAAQTYLAEHAPPAHRGLWASSVYITGNLGALAGMCLGLGLNAALPEGAMHSWGWRIPFALAAVLGIFAWWMRINMAESHIFETHKQRETHTTSAQGTTDTTSTLQALRETWRSGLQVIGLTCGLTVCYYIWSVTMPSLAQREYGYSAHDAFLASIIGTLVFLISLPFWGALSDRIGRKPCMLISLISCSTLYLPLNYWIEHSHSRPALTISIALMLVFIGAFLGHGPATYAEMFPTKHRATGFGIPYAFAIALFGGTAAWVLSWLNNNTYFAFYAIGLMMLSILTVLSLPETRGRDLAH</sequence>
<dbReference type="GO" id="GO:0015293">
    <property type="term" value="F:symporter activity"/>
    <property type="evidence" value="ECO:0007669"/>
    <property type="project" value="UniProtKB-KW"/>
</dbReference>
<proteinExistence type="predicted"/>
<dbReference type="Proteomes" id="UP000199065">
    <property type="component" value="Unassembled WGS sequence"/>
</dbReference>
<dbReference type="InterPro" id="IPR005829">
    <property type="entry name" value="Sugar_transporter_CS"/>
</dbReference>
<evidence type="ECO:0000256" key="7">
    <source>
        <dbReference type="ARBA" id="ARBA00023136"/>
    </source>
</evidence>
<evidence type="ECO:0000256" key="5">
    <source>
        <dbReference type="ARBA" id="ARBA00022847"/>
    </source>
</evidence>
<comment type="subcellular location">
    <subcellularLocation>
        <location evidence="1">Cell membrane</location>
        <topology evidence="1">Multi-pass membrane protein</topology>
    </subcellularLocation>
</comment>
<feature type="compositionally biased region" description="Polar residues" evidence="8">
    <location>
        <begin position="26"/>
        <end position="37"/>
    </location>
</feature>
<evidence type="ECO:0000256" key="3">
    <source>
        <dbReference type="ARBA" id="ARBA00022475"/>
    </source>
</evidence>
<dbReference type="PANTHER" id="PTHR43528:SF1">
    <property type="entry name" value="ALPHA-KETOGLUTARATE PERMEASE"/>
    <property type="match status" value="1"/>
</dbReference>
<evidence type="ECO:0000256" key="6">
    <source>
        <dbReference type="ARBA" id="ARBA00022989"/>
    </source>
</evidence>
<evidence type="ECO:0000256" key="4">
    <source>
        <dbReference type="ARBA" id="ARBA00022692"/>
    </source>
</evidence>
<dbReference type="Gene3D" id="1.20.1250.20">
    <property type="entry name" value="MFS general substrate transporter like domains"/>
    <property type="match status" value="1"/>
</dbReference>
<dbReference type="RefSeq" id="WP_092286790.1">
    <property type="nucleotide sequence ID" value="NZ_VXKI01000023.1"/>
</dbReference>
<reference evidence="11 12" key="1">
    <citation type="submission" date="2016-10" db="EMBL/GenBank/DDBJ databases">
        <authorList>
            <person name="de Groot N.N."/>
        </authorList>
    </citation>
    <scope>NUCLEOTIDE SEQUENCE [LARGE SCALE GENOMIC DNA]</scope>
    <source>
        <strain>J11</strain>
        <strain evidence="12">PG 39</strain>
    </source>
</reference>
<feature type="transmembrane region" description="Helical" evidence="9">
    <location>
        <begin position="339"/>
        <end position="358"/>
    </location>
</feature>
<dbReference type="PROSITE" id="PS50850">
    <property type="entry name" value="MFS"/>
    <property type="match status" value="1"/>
</dbReference>
<dbReference type="PROSITE" id="PS00217">
    <property type="entry name" value="SUGAR_TRANSPORT_2"/>
    <property type="match status" value="1"/>
</dbReference>
<keyword evidence="7 9" id="KW-0472">Membrane</keyword>
<evidence type="ECO:0000259" key="10">
    <source>
        <dbReference type="PROSITE" id="PS50850"/>
    </source>
</evidence>
<keyword evidence="5" id="KW-0769">Symport</keyword>
<evidence type="ECO:0000313" key="11">
    <source>
        <dbReference type="EMBL" id="SFG77723.1"/>
    </source>
</evidence>
<feature type="domain" description="Major facilitator superfamily (MFS) profile" evidence="10">
    <location>
        <begin position="39"/>
        <end position="452"/>
    </location>
</feature>
<feature type="transmembrane region" description="Helical" evidence="9">
    <location>
        <begin position="310"/>
        <end position="327"/>
    </location>
</feature>
<dbReference type="OrthoDB" id="8953821at2"/>
<keyword evidence="3" id="KW-1003">Cell membrane</keyword>
<dbReference type="EMBL" id="FOPJ01000014">
    <property type="protein sequence ID" value="SFG77723.1"/>
    <property type="molecule type" value="Genomic_DNA"/>
</dbReference>
<dbReference type="GO" id="GO:0005886">
    <property type="term" value="C:plasma membrane"/>
    <property type="evidence" value="ECO:0007669"/>
    <property type="project" value="UniProtKB-SubCell"/>
</dbReference>